<dbReference type="GeneID" id="66983993"/>
<dbReference type="AlphaFoldDB" id="A0A7R7VRX5"/>
<evidence type="ECO:0000313" key="3">
    <source>
        <dbReference type="Proteomes" id="UP000637239"/>
    </source>
</evidence>
<organism evidence="2 3">
    <name type="scientific">Aspergillus chevalieri</name>
    <name type="common">Eurotium chevalieri</name>
    <dbReference type="NCBI Taxonomy" id="182096"/>
    <lineage>
        <taxon>Eukaryota</taxon>
        <taxon>Fungi</taxon>
        <taxon>Dikarya</taxon>
        <taxon>Ascomycota</taxon>
        <taxon>Pezizomycotina</taxon>
        <taxon>Eurotiomycetes</taxon>
        <taxon>Eurotiomycetidae</taxon>
        <taxon>Eurotiales</taxon>
        <taxon>Aspergillaceae</taxon>
        <taxon>Aspergillus</taxon>
        <taxon>Aspergillus subgen. Aspergillus</taxon>
    </lineage>
</organism>
<dbReference type="CDD" id="cd03443">
    <property type="entry name" value="PaaI_thioesterase"/>
    <property type="match status" value="1"/>
</dbReference>
<dbReference type="PANTHER" id="PTHR47260">
    <property type="entry name" value="UPF0644 PROTEIN PB2B4.06"/>
    <property type="match status" value="1"/>
</dbReference>
<reference evidence="2" key="2">
    <citation type="submission" date="2021-02" db="EMBL/GenBank/DDBJ databases">
        <title>Aspergillus chevalieri M1 genome sequence.</title>
        <authorList>
            <person name="Kadooka C."/>
            <person name="Mori K."/>
            <person name="Futagami T."/>
        </authorList>
    </citation>
    <scope>NUCLEOTIDE SEQUENCE</scope>
    <source>
        <strain evidence="2">M1</strain>
    </source>
</reference>
<dbReference type="RefSeq" id="XP_043138157.1">
    <property type="nucleotide sequence ID" value="XM_043280593.1"/>
</dbReference>
<dbReference type="InterPro" id="IPR029069">
    <property type="entry name" value="HotDog_dom_sf"/>
</dbReference>
<protein>
    <recommendedName>
        <fullName evidence="1">Thioesterase domain-containing protein</fullName>
    </recommendedName>
</protein>
<dbReference type="Pfam" id="PF03061">
    <property type="entry name" value="4HBT"/>
    <property type="match status" value="1"/>
</dbReference>
<reference evidence="2" key="1">
    <citation type="submission" date="2021-01" db="EMBL/GenBank/DDBJ databases">
        <authorList>
            <consortium name="Aspergillus chevalieri M1 genome sequencing consortium"/>
            <person name="Kazuki M."/>
            <person name="Futagami T."/>
        </authorList>
    </citation>
    <scope>NUCLEOTIDE SEQUENCE</scope>
    <source>
        <strain evidence="2">M1</strain>
    </source>
</reference>
<evidence type="ECO:0000259" key="1">
    <source>
        <dbReference type="Pfam" id="PF03061"/>
    </source>
</evidence>
<feature type="domain" description="Thioesterase" evidence="1">
    <location>
        <begin position="176"/>
        <end position="247"/>
    </location>
</feature>
<dbReference type="KEGG" id="ache:ACHE_50833S"/>
<dbReference type="Gene3D" id="3.10.129.10">
    <property type="entry name" value="Hotdog Thioesterase"/>
    <property type="match status" value="1"/>
</dbReference>
<keyword evidence="3" id="KW-1185">Reference proteome</keyword>
<dbReference type="Proteomes" id="UP000637239">
    <property type="component" value="Chromosome 5"/>
</dbReference>
<name>A0A7R7VRX5_ASPCH</name>
<dbReference type="SUPFAM" id="SSF54637">
    <property type="entry name" value="Thioesterase/thiol ester dehydrase-isomerase"/>
    <property type="match status" value="1"/>
</dbReference>
<evidence type="ECO:0000313" key="2">
    <source>
        <dbReference type="EMBL" id="BCR89635.1"/>
    </source>
</evidence>
<gene>
    <name evidence="2" type="ORF">ACHE_50833S</name>
</gene>
<dbReference type="EMBL" id="AP024420">
    <property type="protein sequence ID" value="BCR89635.1"/>
    <property type="molecule type" value="Genomic_DNA"/>
</dbReference>
<proteinExistence type="predicted"/>
<dbReference type="InterPro" id="IPR006683">
    <property type="entry name" value="Thioestr_dom"/>
</dbReference>
<dbReference type="PANTHER" id="PTHR47260:SF1">
    <property type="entry name" value="UPF0644 PROTEIN PB2B4.06"/>
    <property type="match status" value="1"/>
</dbReference>
<accession>A0A7R7VRX5</accession>
<sequence>MTTMFGSRAALRSQTRFLSAPTRPISRLTSPPSSLPRHTSTVTYANASSKRSIWLRRLAYATIFGGLGMLVGQRIEEKVAAPPVPGSLEDKIVMEELLRIYERAIPIVMELRSNPDYEESDVYQNYSEEENSHRLTAGPLRGSRGLALQKVFYNRKEQESISVVFLGEGTEGWPTITHGGALATVIDENLGRVALRSFPGKTGVTANLQVNYRAPVYSGHFYTFHSKLDQERTTERKAYVTGEVRDPLGGLCVEASALFVVPKKLKLKEVGEKY</sequence>
<dbReference type="InterPro" id="IPR052061">
    <property type="entry name" value="PTE-AB_protein"/>
</dbReference>